<keyword evidence="5" id="KW-1185">Reference proteome</keyword>
<dbReference type="InterPro" id="IPR021765">
    <property type="entry name" value="UstYa-like"/>
</dbReference>
<reference evidence="4 5" key="1">
    <citation type="submission" date="2020-03" db="EMBL/GenBank/DDBJ databases">
        <title>Draft Genome Sequence of Cudoniella acicularis.</title>
        <authorList>
            <person name="Buettner E."/>
            <person name="Kellner H."/>
        </authorList>
    </citation>
    <scope>NUCLEOTIDE SEQUENCE [LARGE SCALE GENOMIC DNA]</scope>
    <source>
        <strain evidence="4 5">DSM 108380</strain>
    </source>
</reference>
<dbReference type="PANTHER" id="PTHR33365:SF4">
    <property type="entry name" value="CYCLOCHLOROTINE BIOSYNTHESIS PROTEIN O"/>
    <property type="match status" value="1"/>
</dbReference>
<feature type="transmembrane region" description="Helical" evidence="3">
    <location>
        <begin position="63"/>
        <end position="84"/>
    </location>
</feature>
<keyword evidence="3" id="KW-0472">Membrane</keyword>
<dbReference type="AlphaFoldDB" id="A0A8H4R8V0"/>
<dbReference type="Proteomes" id="UP000566819">
    <property type="component" value="Unassembled WGS sequence"/>
</dbReference>
<dbReference type="EMBL" id="JAAMPI010001721">
    <property type="protein sequence ID" value="KAF4624246.1"/>
    <property type="molecule type" value="Genomic_DNA"/>
</dbReference>
<organism evidence="4 5">
    <name type="scientific">Cudoniella acicularis</name>
    <dbReference type="NCBI Taxonomy" id="354080"/>
    <lineage>
        <taxon>Eukaryota</taxon>
        <taxon>Fungi</taxon>
        <taxon>Dikarya</taxon>
        <taxon>Ascomycota</taxon>
        <taxon>Pezizomycotina</taxon>
        <taxon>Leotiomycetes</taxon>
        <taxon>Helotiales</taxon>
        <taxon>Tricladiaceae</taxon>
        <taxon>Cudoniella</taxon>
    </lineage>
</organism>
<evidence type="ECO:0000313" key="4">
    <source>
        <dbReference type="EMBL" id="KAF4624246.1"/>
    </source>
</evidence>
<evidence type="ECO:0000313" key="5">
    <source>
        <dbReference type="Proteomes" id="UP000566819"/>
    </source>
</evidence>
<comment type="pathway">
    <text evidence="1">Mycotoxin biosynthesis.</text>
</comment>
<evidence type="ECO:0000256" key="2">
    <source>
        <dbReference type="ARBA" id="ARBA00035112"/>
    </source>
</evidence>
<accession>A0A8H4R8V0</accession>
<dbReference type="Pfam" id="PF11807">
    <property type="entry name" value="UstYa"/>
    <property type="match status" value="1"/>
</dbReference>
<comment type="caution">
    <text evidence="4">The sequence shown here is derived from an EMBL/GenBank/DDBJ whole genome shotgun (WGS) entry which is preliminary data.</text>
</comment>
<comment type="similarity">
    <text evidence="2">Belongs to the ustYa family.</text>
</comment>
<evidence type="ECO:0000256" key="1">
    <source>
        <dbReference type="ARBA" id="ARBA00004685"/>
    </source>
</evidence>
<dbReference type="GO" id="GO:0043386">
    <property type="term" value="P:mycotoxin biosynthetic process"/>
    <property type="evidence" value="ECO:0007669"/>
    <property type="project" value="InterPro"/>
</dbReference>
<protein>
    <recommendedName>
        <fullName evidence="6">Cyclochlorotine biosynthesis protein O</fullName>
    </recommendedName>
</protein>
<dbReference type="OrthoDB" id="3687641at2759"/>
<gene>
    <name evidence="4" type="ORF">G7Y89_g13926</name>
</gene>
<sequence>MFWKYIFAFKERLIFKTPAESAHKYTRTPDEETLLSHSEIEIEEADSAEKPYSRPILKSRRDLLLLFTSLFFATTSALLLFAYITKNPSSTQCAKQVNTYSPLLDSIEYEDVEFENFFDHKTVYRGPPTNELEAEWKDLWFYDGVTIPAEKLPSINRTASAEKYRTTDGGKSYHALIEVFHQLHCLNIIRQYTWKDYYLRHPDRVETPRVFKESEVGARMHADHCIEALRIALMCHGDTTPYLIIEDPEAPLGFLADFSPHHKCVKFDSLNKAFSNILILA</sequence>
<keyword evidence="3" id="KW-0812">Transmembrane</keyword>
<dbReference type="PANTHER" id="PTHR33365">
    <property type="entry name" value="YALI0B05434P"/>
    <property type="match status" value="1"/>
</dbReference>
<keyword evidence="3" id="KW-1133">Transmembrane helix</keyword>
<evidence type="ECO:0000256" key="3">
    <source>
        <dbReference type="SAM" id="Phobius"/>
    </source>
</evidence>
<name>A0A8H4R8V0_9HELO</name>
<evidence type="ECO:0008006" key="6">
    <source>
        <dbReference type="Google" id="ProtNLM"/>
    </source>
</evidence>
<proteinExistence type="inferred from homology"/>